<comment type="subcellular location">
    <subcellularLocation>
        <location evidence="1">Nucleus</location>
    </subcellularLocation>
</comment>
<evidence type="ECO:0000256" key="2">
    <source>
        <dbReference type="ARBA" id="ARBA00022737"/>
    </source>
</evidence>
<accession>A0A4E0RYT4</accession>
<dbReference type="InterPro" id="IPR022707">
    <property type="entry name" value="Mot1_central_dom"/>
</dbReference>
<evidence type="ECO:0000256" key="1">
    <source>
        <dbReference type="ARBA" id="ARBA00004123"/>
    </source>
</evidence>
<keyword evidence="14" id="KW-1185">Reference proteome</keyword>
<feature type="repeat" description="HEAT" evidence="9">
    <location>
        <begin position="1432"/>
        <end position="1470"/>
    </location>
</feature>
<evidence type="ECO:0000256" key="3">
    <source>
        <dbReference type="ARBA" id="ARBA00022741"/>
    </source>
</evidence>
<dbReference type="InterPro" id="IPR016024">
    <property type="entry name" value="ARM-type_fold"/>
</dbReference>
<dbReference type="PROSITE" id="PS50077">
    <property type="entry name" value="HEAT_REPEAT"/>
    <property type="match status" value="1"/>
</dbReference>
<dbReference type="InterPro" id="IPR044972">
    <property type="entry name" value="Mot1"/>
</dbReference>
<comment type="caution">
    <text evidence="13">The sequence shown here is derived from an EMBL/GenBank/DDBJ whole genome shotgun (WGS) entry which is preliminary data.</text>
</comment>
<gene>
    <name evidence="13" type="ORF">D915_001391</name>
</gene>
<dbReference type="InterPro" id="IPR011989">
    <property type="entry name" value="ARM-like"/>
</dbReference>
<dbReference type="PANTHER" id="PTHR36498:SF1">
    <property type="entry name" value="TATA-BINDING PROTEIN-ASSOCIATED FACTOR 172"/>
    <property type="match status" value="1"/>
</dbReference>
<dbReference type="SUPFAM" id="SSF48371">
    <property type="entry name" value="ARM repeat"/>
    <property type="match status" value="1"/>
</dbReference>
<evidence type="ECO:0000256" key="4">
    <source>
        <dbReference type="ARBA" id="ARBA00022801"/>
    </source>
</evidence>
<keyword evidence="2" id="KW-0677">Repeat</keyword>
<dbReference type="CDD" id="cd17999">
    <property type="entry name" value="DEXHc_Mot1"/>
    <property type="match status" value="1"/>
</dbReference>
<dbReference type="Gene3D" id="3.40.50.300">
    <property type="entry name" value="P-loop containing nucleotide triphosphate hydrolases"/>
    <property type="match status" value="1"/>
</dbReference>
<dbReference type="CDD" id="cd18793">
    <property type="entry name" value="SF2_C_SNF"/>
    <property type="match status" value="1"/>
</dbReference>
<evidence type="ECO:0000256" key="7">
    <source>
        <dbReference type="ARBA" id="ARBA00023125"/>
    </source>
</evidence>
<dbReference type="SMART" id="SM00487">
    <property type="entry name" value="DEXDc"/>
    <property type="match status" value="1"/>
</dbReference>
<keyword evidence="4" id="KW-0378">Hydrolase</keyword>
<proteinExistence type="predicted"/>
<dbReference type="PANTHER" id="PTHR36498">
    <property type="entry name" value="TATA-BINDING PROTEIN-ASSOCIATED FACTOR 172"/>
    <property type="match status" value="1"/>
</dbReference>
<feature type="domain" description="Helicase C-terminal" evidence="12">
    <location>
        <begin position="1907"/>
        <end position="2059"/>
    </location>
</feature>
<protein>
    <recommendedName>
        <fullName evidence="15">TATA-binding protein-associated factor</fullName>
    </recommendedName>
</protein>
<dbReference type="PROSITE" id="PS51194">
    <property type="entry name" value="HELICASE_CTER"/>
    <property type="match status" value="1"/>
</dbReference>
<dbReference type="Gene3D" id="1.25.10.10">
    <property type="entry name" value="Leucine-rich Repeat Variant"/>
    <property type="match status" value="1"/>
</dbReference>
<dbReference type="GO" id="GO:0005524">
    <property type="term" value="F:ATP binding"/>
    <property type="evidence" value="ECO:0007669"/>
    <property type="project" value="UniProtKB-KW"/>
</dbReference>
<dbReference type="InterPro" id="IPR000330">
    <property type="entry name" value="SNF2_N"/>
</dbReference>
<evidence type="ECO:0000313" key="14">
    <source>
        <dbReference type="Proteomes" id="UP000230066"/>
    </source>
</evidence>
<dbReference type="GO" id="GO:0016887">
    <property type="term" value="F:ATP hydrolysis activity"/>
    <property type="evidence" value="ECO:0007669"/>
    <property type="project" value="InterPro"/>
</dbReference>
<evidence type="ECO:0000259" key="11">
    <source>
        <dbReference type="PROSITE" id="PS51192"/>
    </source>
</evidence>
<keyword evidence="6" id="KW-0067">ATP-binding</keyword>
<dbReference type="GO" id="GO:0004386">
    <property type="term" value="F:helicase activity"/>
    <property type="evidence" value="ECO:0007669"/>
    <property type="project" value="UniProtKB-KW"/>
</dbReference>
<evidence type="ECO:0000256" key="8">
    <source>
        <dbReference type="ARBA" id="ARBA00023242"/>
    </source>
</evidence>
<dbReference type="Pfam" id="PF00271">
    <property type="entry name" value="Helicase_C"/>
    <property type="match status" value="1"/>
</dbReference>
<keyword evidence="7" id="KW-0238">DNA-binding</keyword>
<dbReference type="SMART" id="SM00490">
    <property type="entry name" value="HELICc"/>
    <property type="match status" value="1"/>
</dbReference>
<dbReference type="InterPro" id="IPR014001">
    <property type="entry name" value="Helicase_ATP-bd"/>
</dbReference>
<dbReference type="EMBL" id="JXXN02000387">
    <property type="protein sequence ID" value="THD27557.1"/>
    <property type="molecule type" value="Genomic_DNA"/>
</dbReference>
<feature type="domain" description="Helicase ATP-binding" evidence="11">
    <location>
        <begin position="1523"/>
        <end position="1697"/>
    </location>
</feature>
<dbReference type="InterPro" id="IPR021133">
    <property type="entry name" value="HEAT_type_2"/>
</dbReference>
<evidence type="ECO:0000313" key="13">
    <source>
        <dbReference type="EMBL" id="THD27557.1"/>
    </source>
</evidence>
<dbReference type="GO" id="GO:0005634">
    <property type="term" value="C:nucleus"/>
    <property type="evidence" value="ECO:0007669"/>
    <property type="project" value="UniProtKB-SubCell"/>
</dbReference>
<evidence type="ECO:0000256" key="10">
    <source>
        <dbReference type="SAM" id="MobiDB-lite"/>
    </source>
</evidence>
<dbReference type="InterPro" id="IPR001650">
    <property type="entry name" value="Helicase_C-like"/>
</dbReference>
<evidence type="ECO:0000256" key="9">
    <source>
        <dbReference type="PROSITE-ProRule" id="PRU00103"/>
    </source>
</evidence>
<evidence type="ECO:0000259" key="12">
    <source>
        <dbReference type="PROSITE" id="PS51194"/>
    </source>
</evidence>
<reference evidence="13" key="1">
    <citation type="submission" date="2019-03" db="EMBL/GenBank/DDBJ databases">
        <title>Improved annotation for the trematode Fasciola hepatica.</title>
        <authorList>
            <person name="Choi Y.-J."/>
            <person name="Martin J."/>
            <person name="Mitreva M."/>
        </authorList>
    </citation>
    <scope>NUCLEOTIDE SEQUENCE [LARGE SCALE GENOMIC DNA]</scope>
</reference>
<dbReference type="Proteomes" id="UP000230066">
    <property type="component" value="Unassembled WGS sequence"/>
</dbReference>
<feature type="region of interest" description="Disordered" evidence="10">
    <location>
        <begin position="180"/>
        <end position="212"/>
    </location>
</feature>
<evidence type="ECO:0008006" key="15">
    <source>
        <dbReference type="Google" id="ProtNLM"/>
    </source>
</evidence>
<dbReference type="InterPro" id="IPR044078">
    <property type="entry name" value="Mot1_ATP-bd"/>
</dbReference>
<dbReference type="Gene3D" id="3.40.50.10810">
    <property type="entry name" value="Tandem AAA-ATPase domain"/>
    <property type="match status" value="1"/>
</dbReference>
<keyword evidence="8" id="KW-0539">Nucleus</keyword>
<dbReference type="GO" id="GO:0017025">
    <property type="term" value="F:TBP-class protein binding"/>
    <property type="evidence" value="ECO:0007669"/>
    <property type="project" value="InterPro"/>
</dbReference>
<dbReference type="Pfam" id="PF00176">
    <property type="entry name" value="SNF2-rel_dom"/>
    <property type="match status" value="1"/>
</dbReference>
<evidence type="ECO:0000256" key="6">
    <source>
        <dbReference type="ARBA" id="ARBA00022840"/>
    </source>
</evidence>
<sequence length="2116" mass="233092">MPLLRSRNWISRVAAADVIRSIVRHLPDWTPPVGGPSADAHVPDTLHTCDGFLSLEDLRLDRVLAQGARLYSMDVRELERPATRRLNSALEYRDNLEATKENGPPSSPLAVQRQELNKRLGLEDDNVVSSVLATHANVSLNHWIGSDDLEDQITPGTTGSSICQMDVATCVKTAYNSEDLKSGKRSAPVSPDESNADGRLPKQARSDLATSDEESLSSCTTWPLDRMCTNLLGDLWALRWETRHGAASGLRELLSEPRHTWQAGKCAGMSEEEMTLSNLRYLEDILVRVLCTLALDQLSDFVSDEVVAPVRETAAQLLGVLSRHLSADRVLLVTRHLIYLTSLKEANQGDQSADPSCGTMPVVWKNSWMIVHGGLLGIKYLLASRKDLRSVLLPLVTPCLVDQLEGTGSSGVGSNRPNDQKGTTHSVADEDIRAAAASALIPVVDADWLLTLNNVSRAYQLIDHIWHLLRESTTDLSPSTGPLLQLICALTTAQTDTTELMSQSCSSTSVEEAAVVENGTSVDPTALSNLPDLNRMHFQLDVLARLIHHVSSGIRSNALLTLQCLLNTWNRRHVQLSAELLQLIIDQLFHRILLETTTSVRSLATRLCIDVIQSADLKLCTRACVDRLDFWLCQAMQPIGVPFPPHLFSALVPVNPCALLVQPERVVLPVGNVPTDEIVTDSHMGTGALDADPAPIVHEHGYCIGGSHSVVNSPTQQEAFVWDTRMHAVRVLTHLFSRICQCVEIDTPSTKLAPSDDSTASETVTPSMCLLTFFLDQLLCCLHLNERLAMQRFIGGLVLSSWALLPAGPKADSTWATVLENLPPLLSNSSGSQDLTTATTTNLPGKLRQRLEACLTEVIYYEEILGLFKLMQEDCRELVRMLQSLGLDEDPVFVFNGVRTIAQCLVMLDKASKQLDDCPGVSNGTIDPEAYRTAVYKLDRARSTVERCLALQLHWGSRVEFAIASALTNLNCLLPGRLSLLIRPFMDTIRCICPTPSAAELQSSKNLELLLTTQMLPTGSNLTLQRLATVCLARLLQLEWALHARKQSTGASNPSKAAVKVVKNLAASLLESDPQLHSIIDQNEGKSISKLSSESESPVSDERDCINRLPKVLSGTDLLLTANDSRNPWLEARFHGSALALGYLCQTFLQPNNLIVQSMGDPGASPYAVEPLRHLQLGLPGLWTLMWTEPVRRIFALGDTLGVERRDSSLRSFLQGDLINQITGLQVQKSDEEAICTGVLTLTTCVPALLPHLHSVTEPASSGEQLSMTFDELIYLGVVTTCLQSAIIRALGAKLLASLAIEKPVETLNLLLPLYLVYLEPFEMSNNSLTSITGDLKRENPGNTSSSTPSACTGTLEALTAIVEQLNQASFPDGGSQRAPWFGLDQNDPLADPELCDCRSGDVVDTADGATVSGELKLHRFLTLFLPYIVVLVPPVLRLLADPNSTVRILASRLFTSLLTLFPLEGSLSDPPGMDPDLRVARATKRQFIDSLLHPDRIQMYNLPVPIQANLRGYQQDGVNWLSFLNRYGLNGILCDDLGLGKTLQTLCILAGSHYELRQKQNSGTIHAGCARSLVICPSTLCGHWLHEVEQFVSPRDLSPIVYSGGPGVRFNLQTQILDHNLVIASYDLVRNDISFFQSVFWNYVVLDEGHIIKSSKSKIARALKQLCARHRLILTGTPIQNRVCELWSLFDFLMPDFLGSESSFVARFCRPVAASRDPKATRAEQRAGHLALENLHRLVLPFMLRRLKEDVMRDLPPKIIQDFACEMTSIQLMLYETFMKSNEGRVLLKSINVKREDGDDAESLPVTYGAVRHGFQALRYLQAVCNHPCLALKPTHPILADVKRVLQTEYGTRVSLDSVHLSGKLLALCRLLTDCGFGTPNFGSTADLANQFCSSGTSSAGSAPDDLDDSSRGLLNQHRALIFFQTREMLRLTEDMLKNQFPWLTSTRLDGSVPLNERYARVTRFNSDPSIDLMLLTTAVGGLGLNLTGADTVIFVEHDWNPSKDLQAMDRVHRIGQRRTVNVYRLITQDSIEEQIMNLQAFKLHLANTVVSADNRHLNAMDTGHLFDRFTAAGQQSSSNQQDHRPSGSDSGAFESLEECYETEYNLDAFVARLK</sequence>
<name>A0A4E0RYT4_FASHE</name>
<dbReference type="InterPro" id="IPR038718">
    <property type="entry name" value="SNF2-like_sf"/>
</dbReference>
<dbReference type="SUPFAM" id="SSF52540">
    <property type="entry name" value="P-loop containing nucleoside triphosphate hydrolases"/>
    <property type="match status" value="2"/>
</dbReference>
<organism evidence="13 14">
    <name type="scientific">Fasciola hepatica</name>
    <name type="common">Liver fluke</name>
    <dbReference type="NCBI Taxonomy" id="6192"/>
    <lineage>
        <taxon>Eukaryota</taxon>
        <taxon>Metazoa</taxon>
        <taxon>Spiralia</taxon>
        <taxon>Lophotrochozoa</taxon>
        <taxon>Platyhelminthes</taxon>
        <taxon>Trematoda</taxon>
        <taxon>Digenea</taxon>
        <taxon>Plagiorchiida</taxon>
        <taxon>Echinostomata</taxon>
        <taxon>Echinostomatoidea</taxon>
        <taxon>Fasciolidae</taxon>
        <taxon>Fasciola</taxon>
    </lineage>
</organism>
<dbReference type="InterPro" id="IPR049730">
    <property type="entry name" value="SNF2/RAD54-like_C"/>
</dbReference>
<dbReference type="GO" id="GO:0003677">
    <property type="term" value="F:DNA binding"/>
    <property type="evidence" value="ECO:0007669"/>
    <property type="project" value="UniProtKB-KW"/>
</dbReference>
<dbReference type="Pfam" id="PF12054">
    <property type="entry name" value="DUF3535"/>
    <property type="match status" value="1"/>
</dbReference>
<evidence type="ECO:0000256" key="5">
    <source>
        <dbReference type="ARBA" id="ARBA00022806"/>
    </source>
</evidence>
<keyword evidence="3" id="KW-0547">Nucleotide-binding</keyword>
<dbReference type="PROSITE" id="PS51192">
    <property type="entry name" value="HELICASE_ATP_BIND_1"/>
    <property type="match status" value="1"/>
</dbReference>
<feature type="region of interest" description="Disordered" evidence="10">
    <location>
        <begin position="2074"/>
        <end position="2094"/>
    </location>
</feature>
<keyword evidence="5" id="KW-0347">Helicase</keyword>
<dbReference type="InterPro" id="IPR027417">
    <property type="entry name" value="P-loop_NTPase"/>
</dbReference>